<feature type="domain" description="Enolase C-terminal" evidence="4">
    <location>
        <begin position="146"/>
        <end position="357"/>
    </location>
</feature>
<dbReference type="InterPro" id="IPR036849">
    <property type="entry name" value="Enolase-like_C_sf"/>
</dbReference>
<dbReference type="EMBL" id="RHGY01000001">
    <property type="protein sequence ID" value="RRG18823.1"/>
    <property type="molecule type" value="Genomic_DNA"/>
</dbReference>
<dbReference type="InterPro" id="IPR029017">
    <property type="entry name" value="Enolase-like_N"/>
</dbReference>
<reference evidence="5 6" key="1">
    <citation type="submission" date="2018-10" db="EMBL/GenBank/DDBJ databases">
        <title>Draft genome sequence of Weissella viridescens UCO-SMC3.</title>
        <authorList>
            <person name="Garcia-Cancino A."/>
            <person name="Espinoza-Monje M."/>
            <person name="Albarracin L."/>
            <person name="Garcia-Castillo V."/>
            <person name="Campos-Martin J."/>
            <person name="Nakano Y."/>
            <person name="Guitierrez-Zamorano C."/>
            <person name="Ikeda-Ohtsubo W."/>
            <person name="Morita H."/>
            <person name="Kitazawa H."/>
            <person name="Villena J."/>
        </authorList>
    </citation>
    <scope>NUCLEOTIDE SEQUENCE [LARGE SCALE GENOMIC DNA]</scope>
    <source>
        <strain evidence="5 6">UCO-SMC3</strain>
    </source>
</reference>
<proteinExistence type="predicted"/>
<dbReference type="SFLD" id="SFLDF00009">
    <property type="entry name" value="o-succinylbenzoate_synthase"/>
    <property type="match status" value="1"/>
</dbReference>
<dbReference type="Gene3D" id="3.30.390.10">
    <property type="entry name" value="Enolase-like, N-terminal domain"/>
    <property type="match status" value="1"/>
</dbReference>
<name>A0A3P2RDT0_WEIVI</name>
<dbReference type="SFLD" id="SFLDG00180">
    <property type="entry name" value="muconate_cycloisomerase"/>
    <property type="match status" value="1"/>
</dbReference>
<evidence type="ECO:0000313" key="6">
    <source>
        <dbReference type="Proteomes" id="UP000275836"/>
    </source>
</evidence>
<gene>
    <name evidence="5" type="ORF">D3P96_02235</name>
</gene>
<protein>
    <submittedName>
        <fullName evidence="5">O-succinylbenzoate synthase</fullName>
    </submittedName>
</protein>
<dbReference type="SUPFAM" id="SSF51604">
    <property type="entry name" value="Enolase C-terminal domain-like"/>
    <property type="match status" value="1"/>
</dbReference>
<accession>A0A3P2RDT0</accession>
<keyword evidence="2" id="KW-0460">Magnesium</keyword>
<dbReference type="InterPro" id="IPR013341">
    <property type="entry name" value="Mandelate_racemase_N_dom"/>
</dbReference>
<sequence length="371" mass="40280">MQIAQIRAIPFALPLKQAFKTAHDTTQLRELTLLEVTLSNGCVGYGEIQSFMNTAYAPETQVDSREMLAEVASGLKNFDWQHPSAIATYLAERTSLTFVRAAIEMACWDAYGKTIGTSLAAMLGAQRQSVPVGKAVGIQDDAAATIAEIERLAKTGYQRAKLKLTDPEQLLDLSGLQQRYPQLVFSIDFNNALPDTDASYQMLQRLKNSGITLVEEPLKGSPWQRYAAMLTSGLVPKISLDESINGVADIELALQQHVANAFTLKQGKLGGITATQTAIERINQAGQLPWIGGMLSSGLGRFVDVSLAATLSDPIFPADIATTQDGVIKDIINEPIVLHDGQVEVPQAPGIGVTLNWNAIRQMQVEPEQIY</sequence>
<evidence type="ECO:0000259" key="3">
    <source>
        <dbReference type="Pfam" id="PF02746"/>
    </source>
</evidence>
<dbReference type="Pfam" id="PF13378">
    <property type="entry name" value="MR_MLE_C"/>
    <property type="match status" value="1"/>
</dbReference>
<evidence type="ECO:0000256" key="2">
    <source>
        <dbReference type="ARBA" id="ARBA00022842"/>
    </source>
</evidence>
<dbReference type="PANTHER" id="PTHR48073">
    <property type="entry name" value="O-SUCCINYLBENZOATE SYNTHASE-RELATED"/>
    <property type="match status" value="1"/>
</dbReference>
<keyword evidence="1" id="KW-0479">Metal-binding</keyword>
<dbReference type="SFLD" id="SFLDS00001">
    <property type="entry name" value="Enolase"/>
    <property type="match status" value="1"/>
</dbReference>
<dbReference type="SUPFAM" id="SSF54826">
    <property type="entry name" value="Enolase N-terminal domain-like"/>
    <property type="match status" value="1"/>
</dbReference>
<evidence type="ECO:0000256" key="1">
    <source>
        <dbReference type="ARBA" id="ARBA00022723"/>
    </source>
</evidence>
<dbReference type="OrthoDB" id="9774531at2"/>
<evidence type="ECO:0000259" key="4">
    <source>
        <dbReference type="Pfam" id="PF13378"/>
    </source>
</evidence>
<dbReference type="AlphaFoldDB" id="A0A3P2RDT0"/>
<dbReference type="Pfam" id="PF02746">
    <property type="entry name" value="MR_MLE_N"/>
    <property type="match status" value="1"/>
</dbReference>
<comment type="caution">
    <text evidence="5">The sequence shown here is derived from an EMBL/GenBank/DDBJ whole genome shotgun (WGS) entry which is preliminary data.</text>
</comment>
<dbReference type="PANTHER" id="PTHR48073:SF5">
    <property type="entry name" value="O-SUCCINYLBENZOATE SYNTHASE"/>
    <property type="match status" value="1"/>
</dbReference>
<dbReference type="Proteomes" id="UP000275836">
    <property type="component" value="Unassembled WGS sequence"/>
</dbReference>
<dbReference type="Gene3D" id="3.20.20.120">
    <property type="entry name" value="Enolase-like C-terminal domain"/>
    <property type="match status" value="1"/>
</dbReference>
<dbReference type="InterPro" id="IPR029065">
    <property type="entry name" value="Enolase_C-like"/>
</dbReference>
<dbReference type="GO" id="GO:0046872">
    <property type="term" value="F:metal ion binding"/>
    <property type="evidence" value="ECO:0007669"/>
    <property type="project" value="UniProtKB-KW"/>
</dbReference>
<feature type="domain" description="Mandelate racemase/muconate lactonizing enzyme N-terminal" evidence="3">
    <location>
        <begin position="15"/>
        <end position="124"/>
    </location>
</feature>
<dbReference type="GO" id="GO:0003824">
    <property type="term" value="F:catalytic activity"/>
    <property type="evidence" value="ECO:0007669"/>
    <property type="project" value="UniProtKB-ARBA"/>
</dbReference>
<evidence type="ECO:0000313" key="5">
    <source>
        <dbReference type="EMBL" id="RRG18823.1"/>
    </source>
</evidence>
<organism evidence="5 6">
    <name type="scientific">Weissella viridescens</name>
    <name type="common">Lactobacillus viridescens</name>
    <dbReference type="NCBI Taxonomy" id="1629"/>
    <lineage>
        <taxon>Bacteria</taxon>
        <taxon>Bacillati</taxon>
        <taxon>Bacillota</taxon>
        <taxon>Bacilli</taxon>
        <taxon>Lactobacillales</taxon>
        <taxon>Lactobacillaceae</taxon>
        <taxon>Weissella</taxon>
    </lineage>
</organism>
<dbReference type="RefSeq" id="WP_124942762.1">
    <property type="nucleotide sequence ID" value="NZ_RHGY01000001.1"/>
</dbReference>